<organism evidence="2 3">
    <name type="scientific">Atta colombica</name>
    <dbReference type="NCBI Taxonomy" id="520822"/>
    <lineage>
        <taxon>Eukaryota</taxon>
        <taxon>Metazoa</taxon>
        <taxon>Ecdysozoa</taxon>
        <taxon>Arthropoda</taxon>
        <taxon>Hexapoda</taxon>
        <taxon>Insecta</taxon>
        <taxon>Pterygota</taxon>
        <taxon>Neoptera</taxon>
        <taxon>Endopterygota</taxon>
        <taxon>Hymenoptera</taxon>
        <taxon>Apocrita</taxon>
        <taxon>Aculeata</taxon>
        <taxon>Formicoidea</taxon>
        <taxon>Formicidae</taxon>
        <taxon>Myrmicinae</taxon>
        <taxon>Atta</taxon>
    </lineage>
</organism>
<dbReference type="AlphaFoldDB" id="A0A195BAA9"/>
<reference evidence="2 3" key="1">
    <citation type="submission" date="2015-09" db="EMBL/GenBank/DDBJ databases">
        <title>Atta colombica WGS genome.</title>
        <authorList>
            <person name="Nygaard S."/>
            <person name="Hu H."/>
            <person name="Boomsma J."/>
            <person name="Zhang G."/>
        </authorList>
    </citation>
    <scope>NUCLEOTIDE SEQUENCE [LARGE SCALE GENOMIC DNA]</scope>
    <source>
        <strain evidence="2">Treedump-2</strain>
        <tissue evidence="2">Whole body</tissue>
    </source>
</reference>
<sequence>MSNRSIENHVEFVLSTYLEREQGQSGAHIRRPYTGAEKDILNKNVMKTIYNQRIGIQYFVRTFQQRLQNNYCEATTMRTLNFGILILSQIAEFKFTLLLSLHIFDLKKRDSHICDMQALQPLPAPTNTANTAPAMTTSGGQPPLPVSETV</sequence>
<dbReference type="STRING" id="520822.A0A195BAA9"/>
<evidence type="ECO:0000313" key="2">
    <source>
        <dbReference type="EMBL" id="KYM81129.1"/>
    </source>
</evidence>
<name>A0A195BAA9_9HYME</name>
<proteinExistence type="predicted"/>
<accession>A0A195BAA9</accession>
<feature type="compositionally biased region" description="Low complexity" evidence="1">
    <location>
        <begin position="125"/>
        <end position="137"/>
    </location>
</feature>
<evidence type="ECO:0000256" key="1">
    <source>
        <dbReference type="SAM" id="MobiDB-lite"/>
    </source>
</evidence>
<evidence type="ECO:0000313" key="3">
    <source>
        <dbReference type="Proteomes" id="UP000078540"/>
    </source>
</evidence>
<dbReference type="EMBL" id="KQ976542">
    <property type="protein sequence ID" value="KYM81129.1"/>
    <property type="molecule type" value="Genomic_DNA"/>
</dbReference>
<protein>
    <submittedName>
        <fullName evidence="2">Uncharacterized protein</fullName>
    </submittedName>
</protein>
<keyword evidence="3" id="KW-1185">Reference proteome</keyword>
<dbReference type="Proteomes" id="UP000078540">
    <property type="component" value="Unassembled WGS sequence"/>
</dbReference>
<feature type="region of interest" description="Disordered" evidence="1">
    <location>
        <begin position="124"/>
        <end position="150"/>
    </location>
</feature>
<gene>
    <name evidence="2" type="ORF">ALC53_08472</name>
</gene>